<dbReference type="GO" id="GO:0030313">
    <property type="term" value="C:cell envelope"/>
    <property type="evidence" value="ECO:0007669"/>
    <property type="project" value="UniProtKB-SubCell"/>
</dbReference>
<sequence>MINKNILQLKYLYPLLFIYLSACDHQENSNIWNGYVEGDYIYISSPVSGYLNQINIQRGQQIKKGTELYRLDDAPLQYQVAQSTAELEAQQAASRNLKQGKRTQEVSILKAQLEQAKIQAQQAKLDFNRQQKLITSHAISKQEYDQAASKFASSKAHVAELQSQIDVAKLPARSNEIDQSEALIDANQAALGHAKWQLNQSKIFAQHDALVEDIFYRQGEWINAGKPILSLLPPENIKIRFYVPAHIFSQLKLGQKVKISCDTCTKPITANIQYLAKQAEYTPPVIYSRENSHDLVFMVEAKPDKESLKKLHVGLPISVTF</sequence>
<dbReference type="PATRIC" id="fig|1120926.3.peg.1015"/>
<organism evidence="7 8">
    <name type="scientific">Acinetobacter gerneri DSM 14967 = CIP 107464 = MTCC 9824</name>
    <dbReference type="NCBI Taxonomy" id="1120926"/>
    <lineage>
        <taxon>Bacteria</taxon>
        <taxon>Pseudomonadati</taxon>
        <taxon>Pseudomonadota</taxon>
        <taxon>Gammaproteobacteria</taxon>
        <taxon>Moraxellales</taxon>
        <taxon>Moraxellaceae</taxon>
        <taxon>Acinetobacter</taxon>
    </lineage>
</organism>
<dbReference type="Proteomes" id="UP000013117">
    <property type="component" value="Unassembled WGS sequence"/>
</dbReference>
<dbReference type="Gene3D" id="2.40.30.170">
    <property type="match status" value="1"/>
</dbReference>
<accession>N8ZTD0</accession>
<dbReference type="OrthoDB" id="8558741at2"/>
<comment type="caution">
    <text evidence="7">The sequence shown here is derived from an EMBL/GenBank/DDBJ whole genome shotgun (WGS) entry which is preliminary data.</text>
</comment>
<dbReference type="PANTHER" id="PTHR32347:SF23">
    <property type="entry name" value="BLL5650 PROTEIN"/>
    <property type="match status" value="1"/>
</dbReference>
<dbReference type="STRING" id="202952.GCA_000747725_00755"/>
<dbReference type="HOGENOM" id="CLU_018816_6_5_6"/>
<dbReference type="Pfam" id="PF25917">
    <property type="entry name" value="BSH_RND"/>
    <property type="match status" value="1"/>
</dbReference>
<feature type="coiled-coil region" evidence="4">
    <location>
        <begin position="106"/>
        <end position="133"/>
    </location>
</feature>
<evidence type="ECO:0000256" key="4">
    <source>
        <dbReference type="SAM" id="Coils"/>
    </source>
</evidence>
<dbReference type="InterPro" id="IPR050465">
    <property type="entry name" value="UPF0194_transport"/>
</dbReference>
<dbReference type="SUPFAM" id="SSF111369">
    <property type="entry name" value="HlyD-like secretion proteins"/>
    <property type="match status" value="2"/>
</dbReference>
<evidence type="ECO:0000259" key="5">
    <source>
        <dbReference type="Pfam" id="PF25876"/>
    </source>
</evidence>
<dbReference type="Gene3D" id="2.40.50.100">
    <property type="match status" value="1"/>
</dbReference>
<dbReference type="EMBL" id="APPN01000052">
    <property type="protein sequence ID" value="ENV34750.1"/>
    <property type="molecule type" value="Genomic_DNA"/>
</dbReference>
<dbReference type="Pfam" id="PF25876">
    <property type="entry name" value="HH_MFP_RND"/>
    <property type="match status" value="1"/>
</dbReference>
<gene>
    <name evidence="7" type="ORF">F960_01058</name>
</gene>
<evidence type="ECO:0000259" key="6">
    <source>
        <dbReference type="Pfam" id="PF25917"/>
    </source>
</evidence>
<dbReference type="Gene3D" id="1.10.287.470">
    <property type="entry name" value="Helix hairpin bin"/>
    <property type="match status" value="2"/>
</dbReference>
<reference evidence="7 8" key="1">
    <citation type="submission" date="2013-02" db="EMBL/GenBank/DDBJ databases">
        <title>The Genome Sequence of Acinetobacter gerneri CIP 107464.</title>
        <authorList>
            <consortium name="The Broad Institute Genome Sequencing Platform"/>
            <consortium name="The Broad Institute Genome Sequencing Center for Infectious Disease"/>
            <person name="Cerqueira G."/>
            <person name="Feldgarden M."/>
            <person name="Courvalin P."/>
            <person name="Perichon B."/>
            <person name="Grillot-Courvalin C."/>
            <person name="Clermont D."/>
            <person name="Rocha E."/>
            <person name="Yoon E.-J."/>
            <person name="Nemec A."/>
            <person name="Walker B."/>
            <person name="Young S.K."/>
            <person name="Zeng Q."/>
            <person name="Gargeya S."/>
            <person name="Fitzgerald M."/>
            <person name="Haas B."/>
            <person name="Abouelleil A."/>
            <person name="Alvarado L."/>
            <person name="Arachchi H.M."/>
            <person name="Berlin A.M."/>
            <person name="Chapman S.B."/>
            <person name="Dewar J."/>
            <person name="Goldberg J."/>
            <person name="Griggs A."/>
            <person name="Gujja S."/>
            <person name="Hansen M."/>
            <person name="Howarth C."/>
            <person name="Imamovic A."/>
            <person name="Larimer J."/>
            <person name="McCowan C."/>
            <person name="Murphy C."/>
            <person name="Neiman D."/>
            <person name="Pearson M."/>
            <person name="Priest M."/>
            <person name="Roberts A."/>
            <person name="Saif S."/>
            <person name="Shea T."/>
            <person name="Sisk P."/>
            <person name="Sykes S."/>
            <person name="Wortman J."/>
            <person name="Nusbaum C."/>
            <person name="Birren B."/>
        </authorList>
    </citation>
    <scope>NUCLEOTIDE SEQUENCE [LARGE SCALE GENOMIC DNA]</scope>
    <source>
        <strain evidence="7 8">CIP 107464</strain>
    </source>
</reference>
<dbReference type="InterPro" id="IPR058624">
    <property type="entry name" value="MdtA-like_HH"/>
</dbReference>
<dbReference type="PANTHER" id="PTHR32347">
    <property type="entry name" value="EFFLUX SYSTEM COMPONENT YKNX-RELATED"/>
    <property type="match status" value="1"/>
</dbReference>
<name>N8ZTD0_9GAMM</name>
<keyword evidence="8" id="KW-1185">Reference proteome</keyword>
<dbReference type="eggNOG" id="COG1566">
    <property type="taxonomic scope" value="Bacteria"/>
</dbReference>
<evidence type="ECO:0000256" key="2">
    <source>
        <dbReference type="ARBA" id="ARBA00009477"/>
    </source>
</evidence>
<protein>
    <submittedName>
        <fullName evidence="7">Uncharacterized protein</fullName>
    </submittedName>
</protein>
<evidence type="ECO:0000256" key="1">
    <source>
        <dbReference type="ARBA" id="ARBA00004196"/>
    </source>
</evidence>
<comment type="subcellular location">
    <subcellularLocation>
        <location evidence="1">Cell envelope</location>
    </subcellularLocation>
</comment>
<dbReference type="InterPro" id="IPR058625">
    <property type="entry name" value="MdtA-like_BSH"/>
</dbReference>
<evidence type="ECO:0000313" key="7">
    <source>
        <dbReference type="EMBL" id="ENV34750.1"/>
    </source>
</evidence>
<feature type="domain" description="Multidrug resistance protein MdtA-like barrel-sandwich hybrid" evidence="6">
    <location>
        <begin position="43"/>
        <end position="226"/>
    </location>
</feature>
<evidence type="ECO:0000256" key="3">
    <source>
        <dbReference type="ARBA" id="ARBA00023054"/>
    </source>
</evidence>
<evidence type="ECO:0000313" key="8">
    <source>
        <dbReference type="Proteomes" id="UP000013117"/>
    </source>
</evidence>
<feature type="domain" description="Multidrug resistance protein MdtA-like alpha-helical hairpin" evidence="5">
    <location>
        <begin position="109"/>
        <end position="170"/>
    </location>
</feature>
<dbReference type="GeneID" id="84208469"/>
<comment type="similarity">
    <text evidence="2">Belongs to the membrane fusion protein (MFP) (TC 8.A.1) family.</text>
</comment>
<dbReference type="RefSeq" id="WP_004858454.1">
    <property type="nucleotide sequence ID" value="NZ_ASYY01000049.1"/>
</dbReference>
<keyword evidence="3 4" id="KW-0175">Coiled coil</keyword>
<proteinExistence type="inferred from homology"/>
<dbReference type="AlphaFoldDB" id="N8ZTD0"/>